<organism evidence="1 2">
    <name type="scientific">Candidatus Falkowbacteria bacterium CG10_big_fil_rev_8_21_14_0_10_37_14</name>
    <dbReference type="NCBI Taxonomy" id="1974561"/>
    <lineage>
        <taxon>Bacteria</taxon>
        <taxon>Candidatus Falkowiibacteriota</taxon>
    </lineage>
</organism>
<protein>
    <submittedName>
        <fullName evidence="1">Uncharacterized protein</fullName>
    </submittedName>
</protein>
<dbReference type="AlphaFoldDB" id="A0A2M6WTC8"/>
<accession>A0A2M6WTC8</accession>
<evidence type="ECO:0000313" key="1">
    <source>
        <dbReference type="EMBL" id="PIT96057.1"/>
    </source>
</evidence>
<evidence type="ECO:0000313" key="2">
    <source>
        <dbReference type="Proteomes" id="UP000228533"/>
    </source>
</evidence>
<name>A0A2M6WTC8_9BACT</name>
<comment type="caution">
    <text evidence="1">The sequence shown here is derived from an EMBL/GenBank/DDBJ whole genome shotgun (WGS) entry which is preliminary data.</text>
</comment>
<reference evidence="2" key="1">
    <citation type="submission" date="2017-09" db="EMBL/GenBank/DDBJ databases">
        <title>Depth-based differentiation of microbial function through sediment-hosted aquifers and enrichment of novel symbionts in the deep terrestrial subsurface.</title>
        <authorList>
            <person name="Probst A.J."/>
            <person name="Ladd B."/>
            <person name="Jarett J.K."/>
            <person name="Geller-Mcgrath D.E."/>
            <person name="Sieber C.M.K."/>
            <person name="Emerson J.B."/>
            <person name="Anantharaman K."/>
            <person name="Thomas B.C."/>
            <person name="Malmstrom R."/>
            <person name="Stieglmeier M."/>
            <person name="Klingl A."/>
            <person name="Woyke T."/>
            <person name="Ryan C.M."/>
            <person name="Banfield J.F."/>
        </authorList>
    </citation>
    <scope>NUCLEOTIDE SEQUENCE [LARGE SCALE GENOMIC DNA]</scope>
</reference>
<proteinExistence type="predicted"/>
<gene>
    <name evidence="1" type="ORF">COT94_02225</name>
</gene>
<dbReference type="EMBL" id="PFAM01000013">
    <property type="protein sequence ID" value="PIT96057.1"/>
    <property type="molecule type" value="Genomic_DNA"/>
</dbReference>
<dbReference type="Proteomes" id="UP000228533">
    <property type="component" value="Unassembled WGS sequence"/>
</dbReference>
<sequence length="379" mass="42908">MNFERLNSGSADKVPAMKDEDIKKKIEFEKVPAYMDAYKDAERFLNKNSVAINDKKFVDFYGQESIISDREKLKSIKAERGEGLVEEEGKAIADLVEATILHGLAESEWFGENIRATKTTEFDDNVEGVDIVAEVFDPKGAKESKFIALAVDATYANDLNKKIIRIGQEIRGVYKHKNDKASRSPLASVKYYIDIKGNVKNIKSVPKVVACCDIDTAENIGEKYWGRKDKCVGEVKDKKDLKDEQIKFQILEEALIQLDYFGRYAAKQDVVWSIEASEKYQHLYKDLLTVYEKSSREVDADGEPIIYKTRKMVKNPDGTLEKTSTGKPVVKEVSSYKLVDQGVRDKSFAQLINELSGLDPTLDIRRPYDQLQASVNQSI</sequence>